<comment type="caution">
    <text evidence="2">The sequence shown here is derived from an EMBL/GenBank/DDBJ whole genome shotgun (WGS) entry which is preliminary data.</text>
</comment>
<evidence type="ECO:0000313" key="2">
    <source>
        <dbReference type="EMBL" id="CAB1416833.1"/>
    </source>
</evidence>
<dbReference type="AlphaFoldDB" id="A0A9N7TSC6"/>
<sequence length="117" mass="13557">MVKRLEKRNFTTEEARDLCYRRASDESDDDVSEEDSDTSFDSEAEVMFLEGRDITLDKQSADSDTAWEPVTSCPASKRPRRVEQPDSSSAGVQSPNSSERFCQQEKTTRQRRQRRER</sequence>
<feature type="compositionally biased region" description="Acidic residues" evidence="1">
    <location>
        <begin position="26"/>
        <end position="44"/>
    </location>
</feature>
<proteinExistence type="predicted"/>
<dbReference type="Proteomes" id="UP001153269">
    <property type="component" value="Unassembled WGS sequence"/>
</dbReference>
<feature type="compositionally biased region" description="Polar residues" evidence="1">
    <location>
        <begin position="85"/>
        <end position="101"/>
    </location>
</feature>
<evidence type="ECO:0000256" key="1">
    <source>
        <dbReference type="SAM" id="MobiDB-lite"/>
    </source>
</evidence>
<name>A0A9N7TSC6_PLEPL</name>
<evidence type="ECO:0000313" key="3">
    <source>
        <dbReference type="Proteomes" id="UP001153269"/>
    </source>
</evidence>
<protein>
    <submittedName>
        <fullName evidence="2">Uncharacterized protein</fullName>
    </submittedName>
</protein>
<gene>
    <name evidence="2" type="ORF">PLEPLA_LOCUS4626</name>
</gene>
<reference evidence="2" key="1">
    <citation type="submission" date="2020-03" db="EMBL/GenBank/DDBJ databases">
        <authorList>
            <person name="Weist P."/>
        </authorList>
    </citation>
    <scope>NUCLEOTIDE SEQUENCE</scope>
</reference>
<feature type="compositionally biased region" description="Basic and acidic residues" evidence="1">
    <location>
        <begin position="16"/>
        <end position="25"/>
    </location>
</feature>
<feature type="region of interest" description="Disordered" evidence="1">
    <location>
        <begin position="16"/>
        <end position="117"/>
    </location>
</feature>
<keyword evidence="3" id="KW-1185">Reference proteome</keyword>
<accession>A0A9N7TSC6</accession>
<organism evidence="2 3">
    <name type="scientific">Pleuronectes platessa</name>
    <name type="common">European plaice</name>
    <dbReference type="NCBI Taxonomy" id="8262"/>
    <lineage>
        <taxon>Eukaryota</taxon>
        <taxon>Metazoa</taxon>
        <taxon>Chordata</taxon>
        <taxon>Craniata</taxon>
        <taxon>Vertebrata</taxon>
        <taxon>Euteleostomi</taxon>
        <taxon>Actinopterygii</taxon>
        <taxon>Neopterygii</taxon>
        <taxon>Teleostei</taxon>
        <taxon>Neoteleostei</taxon>
        <taxon>Acanthomorphata</taxon>
        <taxon>Carangaria</taxon>
        <taxon>Pleuronectiformes</taxon>
        <taxon>Pleuronectoidei</taxon>
        <taxon>Pleuronectidae</taxon>
        <taxon>Pleuronectes</taxon>
    </lineage>
</organism>
<dbReference type="EMBL" id="CADEAL010000227">
    <property type="protein sequence ID" value="CAB1416833.1"/>
    <property type="molecule type" value="Genomic_DNA"/>
</dbReference>
<feature type="compositionally biased region" description="Basic and acidic residues" evidence="1">
    <location>
        <begin position="50"/>
        <end position="61"/>
    </location>
</feature>